<dbReference type="InterPro" id="IPR022234">
    <property type="entry name" value="DUF3759"/>
</dbReference>
<evidence type="ECO:0000313" key="2">
    <source>
        <dbReference type="EMBL" id="KAJ5323640.1"/>
    </source>
</evidence>
<dbReference type="Proteomes" id="UP001147746">
    <property type="component" value="Unassembled WGS sequence"/>
</dbReference>
<dbReference type="PANTHER" id="PTHR37450:SF1">
    <property type="entry name" value="CIPC PROTEIN"/>
    <property type="match status" value="1"/>
</dbReference>
<reference evidence="2" key="2">
    <citation type="journal article" date="2023" name="IMA Fungus">
        <title>Comparative genomic study of the Penicillium genus elucidates a diverse pangenome and 15 lateral gene transfer events.</title>
        <authorList>
            <person name="Petersen C."/>
            <person name="Sorensen T."/>
            <person name="Nielsen M.R."/>
            <person name="Sondergaard T.E."/>
            <person name="Sorensen J.L."/>
            <person name="Fitzpatrick D.A."/>
            <person name="Frisvad J.C."/>
            <person name="Nielsen K.L."/>
        </authorList>
    </citation>
    <scope>NUCLEOTIDE SEQUENCE</scope>
    <source>
        <strain evidence="2">IBT 21472</strain>
    </source>
</reference>
<proteinExistence type="predicted"/>
<protein>
    <recommendedName>
        <fullName evidence="4">CipC-like antibiotic response protein</fullName>
    </recommendedName>
</protein>
<comment type="caution">
    <text evidence="2">The sequence shown here is derived from an EMBL/GenBank/DDBJ whole genome shotgun (WGS) entry which is preliminary data.</text>
</comment>
<reference evidence="2" key="1">
    <citation type="submission" date="2022-12" db="EMBL/GenBank/DDBJ databases">
        <authorList>
            <person name="Petersen C."/>
        </authorList>
    </citation>
    <scope>NUCLEOTIDE SEQUENCE</scope>
    <source>
        <strain evidence="2">IBT 21472</strain>
    </source>
</reference>
<accession>A0A9W9HJT3</accession>
<sequence>MAFGWGESQDAHRRVYGGEEHQSQWTHELAAGAASFAGMKAYEDHQRKEGKTVSHAFAKEAIAALVGAEVDKLAETKGMDEVDKIKAKHQAKENAHRMYDEHYVQGHGAEHYDPGRYGPHESYGRW</sequence>
<dbReference type="OrthoDB" id="9895617at2759"/>
<gene>
    <name evidence="2" type="ORF">N7476_002240</name>
</gene>
<name>A0A9W9HJT3_9EURO</name>
<evidence type="ECO:0000256" key="1">
    <source>
        <dbReference type="SAM" id="MobiDB-lite"/>
    </source>
</evidence>
<dbReference type="PANTHER" id="PTHR37450">
    <property type="entry name" value="CIPC PROTEIN"/>
    <property type="match status" value="1"/>
</dbReference>
<evidence type="ECO:0008006" key="4">
    <source>
        <dbReference type="Google" id="ProtNLM"/>
    </source>
</evidence>
<dbReference type="Pfam" id="PF12585">
    <property type="entry name" value="DUF3759"/>
    <property type="match status" value="1"/>
</dbReference>
<keyword evidence="3" id="KW-1185">Reference proteome</keyword>
<organism evidence="2 3">
    <name type="scientific">Penicillium atrosanguineum</name>
    <dbReference type="NCBI Taxonomy" id="1132637"/>
    <lineage>
        <taxon>Eukaryota</taxon>
        <taxon>Fungi</taxon>
        <taxon>Dikarya</taxon>
        <taxon>Ascomycota</taxon>
        <taxon>Pezizomycotina</taxon>
        <taxon>Eurotiomycetes</taxon>
        <taxon>Eurotiomycetidae</taxon>
        <taxon>Eurotiales</taxon>
        <taxon>Aspergillaceae</taxon>
        <taxon>Penicillium</taxon>
    </lineage>
</organism>
<feature type="region of interest" description="Disordered" evidence="1">
    <location>
        <begin position="1"/>
        <end position="23"/>
    </location>
</feature>
<evidence type="ECO:0000313" key="3">
    <source>
        <dbReference type="Proteomes" id="UP001147746"/>
    </source>
</evidence>
<dbReference type="EMBL" id="JAPZBO010000002">
    <property type="protein sequence ID" value="KAJ5323640.1"/>
    <property type="molecule type" value="Genomic_DNA"/>
</dbReference>
<dbReference type="AlphaFoldDB" id="A0A9W9HJT3"/>
<feature type="region of interest" description="Disordered" evidence="1">
    <location>
        <begin position="106"/>
        <end position="126"/>
    </location>
</feature>
<feature type="compositionally biased region" description="Basic and acidic residues" evidence="1">
    <location>
        <begin position="9"/>
        <end position="22"/>
    </location>
</feature>